<dbReference type="Proteomes" id="UP000719412">
    <property type="component" value="Unassembled WGS sequence"/>
</dbReference>
<feature type="compositionally biased region" description="Polar residues" evidence="1">
    <location>
        <begin position="540"/>
        <end position="555"/>
    </location>
</feature>
<feature type="compositionally biased region" description="Basic and acidic residues" evidence="1">
    <location>
        <begin position="622"/>
        <end position="638"/>
    </location>
</feature>
<feature type="region of interest" description="Disordered" evidence="1">
    <location>
        <begin position="270"/>
        <end position="290"/>
    </location>
</feature>
<feature type="compositionally biased region" description="Polar residues" evidence="1">
    <location>
        <begin position="601"/>
        <end position="619"/>
    </location>
</feature>
<evidence type="ECO:0000313" key="2">
    <source>
        <dbReference type="EMBL" id="KAH0813047.1"/>
    </source>
</evidence>
<organism evidence="2 3">
    <name type="scientific">Tenebrio molitor</name>
    <name type="common">Yellow mealworm beetle</name>
    <dbReference type="NCBI Taxonomy" id="7067"/>
    <lineage>
        <taxon>Eukaryota</taxon>
        <taxon>Metazoa</taxon>
        <taxon>Ecdysozoa</taxon>
        <taxon>Arthropoda</taxon>
        <taxon>Hexapoda</taxon>
        <taxon>Insecta</taxon>
        <taxon>Pterygota</taxon>
        <taxon>Neoptera</taxon>
        <taxon>Endopterygota</taxon>
        <taxon>Coleoptera</taxon>
        <taxon>Polyphaga</taxon>
        <taxon>Cucujiformia</taxon>
        <taxon>Tenebrionidae</taxon>
        <taxon>Tenebrio</taxon>
    </lineage>
</organism>
<name>A0A8J6HF82_TENMO</name>
<proteinExistence type="predicted"/>
<feature type="region of interest" description="Disordered" evidence="1">
    <location>
        <begin position="227"/>
        <end position="254"/>
    </location>
</feature>
<feature type="compositionally biased region" description="Low complexity" evidence="1">
    <location>
        <begin position="181"/>
        <end position="191"/>
    </location>
</feature>
<feature type="compositionally biased region" description="Low complexity" evidence="1">
    <location>
        <begin position="699"/>
        <end position="723"/>
    </location>
</feature>
<evidence type="ECO:0000313" key="3">
    <source>
        <dbReference type="Proteomes" id="UP000719412"/>
    </source>
</evidence>
<keyword evidence="3" id="KW-1185">Reference proteome</keyword>
<feature type="region of interest" description="Disordered" evidence="1">
    <location>
        <begin position="329"/>
        <end position="747"/>
    </location>
</feature>
<feature type="region of interest" description="Disordered" evidence="1">
    <location>
        <begin position="175"/>
        <end position="204"/>
    </location>
</feature>
<dbReference type="AlphaFoldDB" id="A0A8J6HF82"/>
<feature type="compositionally biased region" description="Polar residues" evidence="1">
    <location>
        <begin position="564"/>
        <end position="575"/>
    </location>
</feature>
<feature type="compositionally biased region" description="Basic and acidic residues" evidence="1">
    <location>
        <begin position="447"/>
        <end position="487"/>
    </location>
</feature>
<evidence type="ECO:0000256" key="1">
    <source>
        <dbReference type="SAM" id="MobiDB-lite"/>
    </source>
</evidence>
<protein>
    <submittedName>
        <fullName evidence="2">Uncharacterized protein</fullName>
    </submittedName>
</protein>
<reference evidence="2" key="1">
    <citation type="journal article" date="2020" name="J Insects Food Feed">
        <title>The yellow mealworm (Tenebrio molitor) genome: a resource for the emerging insects as food and feed industry.</title>
        <authorList>
            <person name="Eriksson T."/>
            <person name="Andere A."/>
            <person name="Kelstrup H."/>
            <person name="Emery V."/>
            <person name="Picard C."/>
        </authorList>
    </citation>
    <scope>NUCLEOTIDE SEQUENCE</scope>
    <source>
        <strain evidence="2">Stoneville</strain>
        <tissue evidence="2">Whole head</tissue>
    </source>
</reference>
<feature type="compositionally biased region" description="Basic and acidic residues" evidence="1">
    <location>
        <begin position="416"/>
        <end position="437"/>
    </location>
</feature>
<feature type="compositionally biased region" description="Polar residues" evidence="1">
    <location>
        <begin position="235"/>
        <end position="253"/>
    </location>
</feature>
<reference evidence="2" key="2">
    <citation type="submission" date="2021-08" db="EMBL/GenBank/DDBJ databases">
        <authorList>
            <person name="Eriksson T."/>
        </authorList>
    </citation>
    <scope>NUCLEOTIDE SEQUENCE</scope>
    <source>
        <strain evidence="2">Stoneville</strain>
        <tissue evidence="2">Whole head</tissue>
    </source>
</reference>
<feature type="compositionally biased region" description="Polar residues" evidence="1">
    <location>
        <begin position="584"/>
        <end position="594"/>
    </location>
</feature>
<sequence length="747" mass="81409">MSLALCLCWRKKSPKNDLLGLDGMVTQKNPDENVNHLPSAAPCVVDGVNATAASADINDSNKRNIPANNTRRSLPDIPSEQGTAVNWEPAGDNSSEHYATVGQFQNAKRHTLHNGVEARPSISQHSSMSQADDNFSPYEKVKYDKIKSKEHPYAQLQPTTSRQAVLEETNLVCEERTSLLRPDGSSTSSEPSAPPRSRRSSVHSGLAVDIPAASAVAGGIAASPELPYMTPPVTQPNFSGDSQDSSKGYTSISVREPLANIMAQTKEMNKKRELDQHYSTVSDDSDDVYTTIPDPNNQIYTSESETYARIPAHPITIEAEVNPTPSRCLAENEELYDEPAPQPPPPSVNSLKQVAGHSHSRQASSSSSIANVGSPKPEKRQANSPLPPPPPCSSFDFSQTPRNLDDLYAKVHKTKKKEDSDGEKTPEKGKKNGDNASRKSVSSCSSSEDKKFAPAEQRHKEHNYETLRKSNRDCSDPGYERIRHEEPGYASINGPESITSSDPGYEVLKQRPSSEIDPNYEELQHRSSNASECAGYSKIKYNNTLTDGYSVVNKQNKSDEKSRTSSSYGSNSQDLSLDEPNYESMPSESLSSDHNYAALKSTGSESDPNYESVNQSDPNYESVRDLEEPPYERLHDGDSGSDVQGYEKVRGRGYENIDTSESSNGAGGDAKSQKSGPPYEHLNNDTDSEVPGYEKIKSSAKNENASSSVDSTSSSDKSDSNFSTVKGDKASTANSNNILEEDAIFQV</sequence>
<gene>
    <name evidence="2" type="ORF">GEV33_009745</name>
</gene>
<feature type="region of interest" description="Disordered" evidence="1">
    <location>
        <begin position="59"/>
        <end position="80"/>
    </location>
</feature>
<dbReference type="EMBL" id="JABDTM020025624">
    <property type="protein sequence ID" value="KAH0813047.1"/>
    <property type="molecule type" value="Genomic_DNA"/>
</dbReference>
<comment type="caution">
    <text evidence="2">The sequence shown here is derived from an EMBL/GenBank/DDBJ whole genome shotgun (WGS) entry which is preliminary data.</text>
</comment>
<feature type="compositionally biased region" description="Basic and acidic residues" evidence="1">
    <location>
        <begin position="645"/>
        <end position="655"/>
    </location>
</feature>
<accession>A0A8J6HF82</accession>